<keyword evidence="2" id="KW-1185">Reference proteome</keyword>
<evidence type="ECO:0000313" key="2">
    <source>
        <dbReference type="Proteomes" id="UP000005408"/>
    </source>
</evidence>
<accession>A0A8W8JB75</accession>
<dbReference type="Proteomes" id="UP000005408">
    <property type="component" value="Unassembled WGS sequence"/>
</dbReference>
<dbReference type="AlphaFoldDB" id="A0A8W8JB75"/>
<proteinExistence type="predicted"/>
<dbReference type="EnsemblMetazoa" id="G17545.1">
    <property type="protein sequence ID" value="G17545.1:cds"/>
    <property type="gene ID" value="G17545"/>
</dbReference>
<organism evidence="1 2">
    <name type="scientific">Magallana gigas</name>
    <name type="common">Pacific oyster</name>
    <name type="synonym">Crassostrea gigas</name>
    <dbReference type="NCBI Taxonomy" id="29159"/>
    <lineage>
        <taxon>Eukaryota</taxon>
        <taxon>Metazoa</taxon>
        <taxon>Spiralia</taxon>
        <taxon>Lophotrochozoa</taxon>
        <taxon>Mollusca</taxon>
        <taxon>Bivalvia</taxon>
        <taxon>Autobranchia</taxon>
        <taxon>Pteriomorphia</taxon>
        <taxon>Ostreida</taxon>
        <taxon>Ostreoidea</taxon>
        <taxon>Ostreidae</taxon>
        <taxon>Magallana</taxon>
    </lineage>
</organism>
<evidence type="ECO:0000313" key="1">
    <source>
        <dbReference type="EnsemblMetazoa" id="G17545.1:cds"/>
    </source>
</evidence>
<protein>
    <submittedName>
        <fullName evidence="1">Uncharacterized protein</fullName>
    </submittedName>
</protein>
<sequence>MVCIKLINAKKGRDRKQYTTAASKEINLEKVPLLTKDRALKQANSSYLQTKDLKGSFLFERVVASSIYGGNEICLQAQHSDIDVNYGNITSALLYSYQKLTEIALKFYTIEHHNSSRIGVTSSLTSDIGDTLCLLQSLLGDSEMPESVYRIRQSVTDMDISEMVPYTCRTLSQSITGLNSIAGSMRTTLLTNLNDFA</sequence>
<reference evidence="1" key="1">
    <citation type="submission" date="2022-08" db="UniProtKB">
        <authorList>
            <consortium name="EnsemblMetazoa"/>
        </authorList>
    </citation>
    <scope>IDENTIFICATION</scope>
    <source>
        <strain evidence="1">05x7-T-G4-1.051#20</strain>
    </source>
</reference>
<name>A0A8W8JB75_MAGGI</name>